<dbReference type="Pfam" id="PF03702">
    <property type="entry name" value="AnmK"/>
    <property type="match status" value="1"/>
</dbReference>
<keyword evidence="2" id="KW-1185">Reference proteome</keyword>
<dbReference type="GO" id="GO:0016773">
    <property type="term" value="F:phosphotransferase activity, alcohol group as acceptor"/>
    <property type="evidence" value="ECO:0007669"/>
    <property type="project" value="InterPro"/>
</dbReference>
<proteinExistence type="predicted"/>
<dbReference type="GO" id="GO:0005524">
    <property type="term" value="F:ATP binding"/>
    <property type="evidence" value="ECO:0007669"/>
    <property type="project" value="InterPro"/>
</dbReference>
<protein>
    <submittedName>
        <fullName evidence="1">UPF0075 domain protein</fullName>
    </submittedName>
</protein>
<dbReference type="PANTHER" id="PTHR30605">
    <property type="entry name" value="ANHYDRO-N-ACETYLMURAMIC ACID KINASE"/>
    <property type="match status" value="1"/>
</dbReference>
<dbReference type="OrthoDB" id="5427593at2759"/>
<organism evidence="1 2">
    <name type="scientific">Plectosphaerella cucumerina</name>
    <dbReference type="NCBI Taxonomy" id="40658"/>
    <lineage>
        <taxon>Eukaryota</taxon>
        <taxon>Fungi</taxon>
        <taxon>Dikarya</taxon>
        <taxon>Ascomycota</taxon>
        <taxon>Pezizomycotina</taxon>
        <taxon>Sordariomycetes</taxon>
        <taxon>Hypocreomycetidae</taxon>
        <taxon>Glomerellales</taxon>
        <taxon>Plectosphaerellaceae</taxon>
        <taxon>Plectosphaerella</taxon>
    </lineage>
</organism>
<dbReference type="Proteomes" id="UP000813385">
    <property type="component" value="Unassembled WGS sequence"/>
</dbReference>
<dbReference type="InterPro" id="IPR005338">
    <property type="entry name" value="Anhydro_N_Ac-Mur_kinase"/>
</dbReference>
<dbReference type="Gene3D" id="3.30.420.40">
    <property type="match status" value="2"/>
</dbReference>
<comment type="caution">
    <text evidence="1">The sequence shown here is derived from an EMBL/GenBank/DDBJ whole genome shotgun (WGS) entry which is preliminary data.</text>
</comment>
<evidence type="ECO:0000313" key="1">
    <source>
        <dbReference type="EMBL" id="KAH7376802.1"/>
    </source>
</evidence>
<dbReference type="SUPFAM" id="SSF53067">
    <property type="entry name" value="Actin-like ATPase domain"/>
    <property type="match status" value="1"/>
</dbReference>
<reference evidence="1" key="1">
    <citation type="journal article" date="2021" name="Nat. Commun.">
        <title>Genetic determinants of endophytism in the Arabidopsis root mycobiome.</title>
        <authorList>
            <person name="Mesny F."/>
            <person name="Miyauchi S."/>
            <person name="Thiergart T."/>
            <person name="Pickel B."/>
            <person name="Atanasova L."/>
            <person name="Karlsson M."/>
            <person name="Huettel B."/>
            <person name="Barry K.W."/>
            <person name="Haridas S."/>
            <person name="Chen C."/>
            <person name="Bauer D."/>
            <person name="Andreopoulos W."/>
            <person name="Pangilinan J."/>
            <person name="LaButti K."/>
            <person name="Riley R."/>
            <person name="Lipzen A."/>
            <person name="Clum A."/>
            <person name="Drula E."/>
            <person name="Henrissat B."/>
            <person name="Kohler A."/>
            <person name="Grigoriev I.V."/>
            <person name="Martin F.M."/>
            <person name="Hacquard S."/>
        </authorList>
    </citation>
    <scope>NUCLEOTIDE SEQUENCE</scope>
    <source>
        <strain evidence="1">MPI-CAGE-AT-0016</strain>
    </source>
</reference>
<dbReference type="GO" id="GO:0006040">
    <property type="term" value="P:amino sugar metabolic process"/>
    <property type="evidence" value="ECO:0007669"/>
    <property type="project" value="InterPro"/>
</dbReference>
<dbReference type="PANTHER" id="PTHR30605:SF0">
    <property type="entry name" value="ANHYDRO-N-ACETYLMURAMIC ACID KINASE"/>
    <property type="match status" value="1"/>
</dbReference>
<dbReference type="GO" id="GO:0009254">
    <property type="term" value="P:peptidoglycan turnover"/>
    <property type="evidence" value="ECO:0007669"/>
    <property type="project" value="InterPro"/>
</dbReference>
<dbReference type="EMBL" id="JAGPXD010000001">
    <property type="protein sequence ID" value="KAH7376802.1"/>
    <property type="molecule type" value="Genomic_DNA"/>
</dbReference>
<dbReference type="AlphaFoldDB" id="A0A8K0X9E6"/>
<sequence>MAPSLLSGHFNGAVATDVHTSGATQQDISWHADRQARAGAIDLTVLGMNSGTAMDGIDCALVRYRQESPDSPLHMEILKYDEIPVPQRMKKPILKMLRETNTTPSLMAQLNVQLGEMFGEAVHTFCAKHRVDRNDIDLIGSHGQTIWLLSMPAKGETRSAFCLGEGTIISAMTGITTVTDFRQAEQSVGRQGAPLVALIDGLLLRHPTKMRLCQNIGGVEAMIDWDCGPGNMFIDAAMRFFTDGEMEYDKDGAWAAQGTVNQQIVDEFLGTNAYINHHPPKTTGREVFGDNESHEIIEACLAAGCSKYDTVATITRITAQNIIRQYQTFLPSYGIDPARIDEIFMCGGGARNPEIIKYMKAQLPSARICKLDETGVPSDAKEAVSFAQQAVEAVLGRAALVPINSDSLKPNLISGKIAPGVRWRELIGMCAAFGDGAPSLPSVKEMIVDRPYTDWIP</sequence>
<evidence type="ECO:0000313" key="2">
    <source>
        <dbReference type="Proteomes" id="UP000813385"/>
    </source>
</evidence>
<name>A0A8K0X9E6_9PEZI</name>
<accession>A0A8K0X9E6</accession>
<dbReference type="InterPro" id="IPR043129">
    <property type="entry name" value="ATPase_NBD"/>
</dbReference>
<gene>
    <name evidence="1" type="ORF">B0T11DRAFT_272943</name>
</gene>